<accession>A0A6G1IXA5</accession>
<proteinExistence type="predicted"/>
<keyword evidence="2" id="KW-1185">Reference proteome</keyword>
<evidence type="ECO:0000313" key="2">
    <source>
        <dbReference type="Proteomes" id="UP000799291"/>
    </source>
</evidence>
<protein>
    <submittedName>
        <fullName evidence="1">Uncharacterized protein</fullName>
    </submittedName>
</protein>
<sequence length="121" mass="13856">MQRAFEVGCASPFDLDPGGWPLLCIAIFYQAYGLCRLLISQGADVYQEDCKGFSAYHYAWDRILCYRRELRLSKLKQALLELFPKDEGCLDDRQFSRVHKCVVGIIGANLEDELKISTFSH</sequence>
<dbReference type="SUPFAM" id="SSF48403">
    <property type="entry name" value="Ankyrin repeat"/>
    <property type="match status" value="1"/>
</dbReference>
<reference evidence="1" key="1">
    <citation type="journal article" date="2020" name="Stud. Mycol.">
        <title>101 Dothideomycetes genomes: a test case for predicting lifestyles and emergence of pathogens.</title>
        <authorList>
            <person name="Haridas S."/>
            <person name="Albert R."/>
            <person name="Binder M."/>
            <person name="Bloem J."/>
            <person name="Labutti K."/>
            <person name="Salamov A."/>
            <person name="Andreopoulos B."/>
            <person name="Baker S."/>
            <person name="Barry K."/>
            <person name="Bills G."/>
            <person name="Bluhm B."/>
            <person name="Cannon C."/>
            <person name="Castanera R."/>
            <person name="Culley D."/>
            <person name="Daum C."/>
            <person name="Ezra D."/>
            <person name="Gonzalez J."/>
            <person name="Henrissat B."/>
            <person name="Kuo A."/>
            <person name="Liang C."/>
            <person name="Lipzen A."/>
            <person name="Lutzoni F."/>
            <person name="Magnuson J."/>
            <person name="Mondo S."/>
            <person name="Nolan M."/>
            <person name="Ohm R."/>
            <person name="Pangilinan J."/>
            <person name="Park H.-J."/>
            <person name="Ramirez L."/>
            <person name="Alfaro M."/>
            <person name="Sun H."/>
            <person name="Tritt A."/>
            <person name="Yoshinaga Y."/>
            <person name="Zwiers L.-H."/>
            <person name="Turgeon B."/>
            <person name="Goodwin S."/>
            <person name="Spatafora J."/>
            <person name="Crous P."/>
            <person name="Grigoriev I."/>
        </authorList>
    </citation>
    <scope>NUCLEOTIDE SEQUENCE</scope>
    <source>
        <strain evidence="1">CBS 122367</strain>
    </source>
</reference>
<dbReference type="AlphaFoldDB" id="A0A6G1IXA5"/>
<gene>
    <name evidence="1" type="ORF">K458DRAFT_390535</name>
</gene>
<dbReference type="EMBL" id="MU005586">
    <property type="protein sequence ID" value="KAF2682610.1"/>
    <property type="molecule type" value="Genomic_DNA"/>
</dbReference>
<dbReference type="Gene3D" id="1.25.40.20">
    <property type="entry name" value="Ankyrin repeat-containing domain"/>
    <property type="match status" value="1"/>
</dbReference>
<dbReference type="OrthoDB" id="341259at2759"/>
<dbReference type="Proteomes" id="UP000799291">
    <property type="component" value="Unassembled WGS sequence"/>
</dbReference>
<name>A0A6G1IXA5_9PLEO</name>
<organism evidence="1 2">
    <name type="scientific">Lentithecium fluviatile CBS 122367</name>
    <dbReference type="NCBI Taxonomy" id="1168545"/>
    <lineage>
        <taxon>Eukaryota</taxon>
        <taxon>Fungi</taxon>
        <taxon>Dikarya</taxon>
        <taxon>Ascomycota</taxon>
        <taxon>Pezizomycotina</taxon>
        <taxon>Dothideomycetes</taxon>
        <taxon>Pleosporomycetidae</taxon>
        <taxon>Pleosporales</taxon>
        <taxon>Massarineae</taxon>
        <taxon>Lentitheciaceae</taxon>
        <taxon>Lentithecium</taxon>
    </lineage>
</organism>
<evidence type="ECO:0000313" key="1">
    <source>
        <dbReference type="EMBL" id="KAF2682610.1"/>
    </source>
</evidence>
<dbReference type="InterPro" id="IPR036770">
    <property type="entry name" value="Ankyrin_rpt-contain_sf"/>
</dbReference>